<proteinExistence type="predicted"/>
<dbReference type="EMBL" id="BPLR01017033">
    <property type="protein sequence ID" value="GIY88233.1"/>
    <property type="molecule type" value="Genomic_DNA"/>
</dbReference>
<evidence type="ECO:0000313" key="2">
    <source>
        <dbReference type="Proteomes" id="UP001054945"/>
    </source>
</evidence>
<keyword evidence="2" id="KW-1185">Reference proteome</keyword>
<name>A0AAV4X393_CAEEX</name>
<dbReference type="Proteomes" id="UP001054945">
    <property type="component" value="Unassembled WGS sequence"/>
</dbReference>
<organism evidence="1 2">
    <name type="scientific">Caerostris extrusa</name>
    <name type="common">Bark spider</name>
    <name type="synonym">Caerostris bankana</name>
    <dbReference type="NCBI Taxonomy" id="172846"/>
    <lineage>
        <taxon>Eukaryota</taxon>
        <taxon>Metazoa</taxon>
        <taxon>Ecdysozoa</taxon>
        <taxon>Arthropoda</taxon>
        <taxon>Chelicerata</taxon>
        <taxon>Arachnida</taxon>
        <taxon>Araneae</taxon>
        <taxon>Araneomorphae</taxon>
        <taxon>Entelegynae</taxon>
        <taxon>Araneoidea</taxon>
        <taxon>Araneidae</taxon>
        <taxon>Caerostris</taxon>
    </lineage>
</organism>
<protein>
    <submittedName>
        <fullName evidence="1">Uncharacterized protein</fullName>
    </submittedName>
</protein>
<sequence>MYGQNRPSELLGKDSCVNGRQHFSRRASGEINDEGSKSCTCKLNIPLYLPLSHFTSLPREHLEENSSDAIFLFLLTCLNHLFVCRFEARQIFRTTFAIYEGVGEWTTLPTSLFSFEYSFCGLLKLLLTVEFDLCHVISEVKENV</sequence>
<evidence type="ECO:0000313" key="1">
    <source>
        <dbReference type="EMBL" id="GIY88233.1"/>
    </source>
</evidence>
<comment type="caution">
    <text evidence="1">The sequence shown here is derived from an EMBL/GenBank/DDBJ whole genome shotgun (WGS) entry which is preliminary data.</text>
</comment>
<dbReference type="AlphaFoldDB" id="A0AAV4X393"/>
<gene>
    <name evidence="1" type="ORF">CEXT_39221</name>
</gene>
<accession>A0AAV4X393</accession>
<reference evidence="1 2" key="1">
    <citation type="submission" date="2021-06" db="EMBL/GenBank/DDBJ databases">
        <title>Caerostris extrusa draft genome.</title>
        <authorList>
            <person name="Kono N."/>
            <person name="Arakawa K."/>
        </authorList>
    </citation>
    <scope>NUCLEOTIDE SEQUENCE [LARGE SCALE GENOMIC DNA]</scope>
</reference>